<sequence>MAHAAIRAPRAATPLSSGIASSRAVQSTLVGAVSMRMLMRTPSPQPEERGRDGVGGVHGVCGHTSTLHAI</sequence>
<gene>
    <name evidence="2" type="ORF">GCM10025863_27770</name>
</gene>
<keyword evidence="3" id="KW-1185">Reference proteome</keyword>
<reference evidence="3" key="1">
    <citation type="journal article" date="2019" name="Int. J. Syst. Evol. Microbiol.">
        <title>The Global Catalogue of Microorganisms (GCM) 10K type strain sequencing project: providing services to taxonomists for standard genome sequencing and annotation.</title>
        <authorList>
            <consortium name="The Broad Institute Genomics Platform"/>
            <consortium name="The Broad Institute Genome Sequencing Center for Infectious Disease"/>
            <person name="Wu L."/>
            <person name="Ma J."/>
        </authorList>
    </citation>
    <scope>NUCLEOTIDE SEQUENCE [LARGE SCALE GENOMIC DNA]</scope>
    <source>
        <strain evidence="3">NBRC 106310</strain>
    </source>
</reference>
<proteinExistence type="predicted"/>
<accession>A0ABM8FWU6</accession>
<name>A0ABM8FWU6_9MICO</name>
<organism evidence="2 3">
    <name type="scientific">Microbacterium suwonense</name>
    <dbReference type="NCBI Taxonomy" id="683047"/>
    <lineage>
        <taxon>Bacteria</taxon>
        <taxon>Bacillati</taxon>
        <taxon>Actinomycetota</taxon>
        <taxon>Actinomycetes</taxon>
        <taxon>Micrococcales</taxon>
        <taxon>Microbacteriaceae</taxon>
        <taxon>Microbacterium</taxon>
    </lineage>
</organism>
<dbReference type="Proteomes" id="UP001321543">
    <property type="component" value="Chromosome"/>
</dbReference>
<evidence type="ECO:0000313" key="3">
    <source>
        <dbReference type="Proteomes" id="UP001321543"/>
    </source>
</evidence>
<feature type="region of interest" description="Disordered" evidence="1">
    <location>
        <begin position="41"/>
        <end position="70"/>
    </location>
</feature>
<evidence type="ECO:0000256" key="1">
    <source>
        <dbReference type="SAM" id="MobiDB-lite"/>
    </source>
</evidence>
<evidence type="ECO:0000313" key="2">
    <source>
        <dbReference type="EMBL" id="BDZ40163.1"/>
    </source>
</evidence>
<dbReference type="EMBL" id="AP027728">
    <property type="protein sequence ID" value="BDZ40163.1"/>
    <property type="molecule type" value="Genomic_DNA"/>
</dbReference>
<protein>
    <submittedName>
        <fullName evidence="2">Uncharacterized protein</fullName>
    </submittedName>
</protein>